<feature type="region of interest" description="Disordered" evidence="1">
    <location>
        <begin position="65"/>
        <end position="86"/>
    </location>
</feature>
<gene>
    <name evidence="2" type="ORF">B296_00029925</name>
</gene>
<dbReference type="Proteomes" id="UP000287651">
    <property type="component" value="Unassembled WGS sequence"/>
</dbReference>
<proteinExistence type="predicted"/>
<dbReference type="EMBL" id="AMZH03003125">
    <property type="protein sequence ID" value="RRT73327.1"/>
    <property type="molecule type" value="Genomic_DNA"/>
</dbReference>
<evidence type="ECO:0000256" key="1">
    <source>
        <dbReference type="SAM" id="MobiDB-lite"/>
    </source>
</evidence>
<name>A0A427AAS0_ENSVE</name>
<comment type="caution">
    <text evidence="2">The sequence shown here is derived from an EMBL/GenBank/DDBJ whole genome shotgun (WGS) entry which is preliminary data.</text>
</comment>
<dbReference type="AlphaFoldDB" id="A0A427AAS0"/>
<accession>A0A427AAS0</accession>
<feature type="compositionally biased region" description="Basic and acidic residues" evidence="1">
    <location>
        <begin position="70"/>
        <end position="85"/>
    </location>
</feature>
<protein>
    <submittedName>
        <fullName evidence="2">Uncharacterized protein</fullName>
    </submittedName>
</protein>
<organism evidence="2 3">
    <name type="scientific">Ensete ventricosum</name>
    <name type="common">Abyssinian banana</name>
    <name type="synonym">Musa ensete</name>
    <dbReference type="NCBI Taxonomy" id="4639"/>
    <lineage>
        <taxon>Eukaryota</taxon>
        <taxon>Viridiplantae</taxon>
        <taxon>Streptophyta</taxon>
        <taxon>Embryophyta</taxon>
        <taxon>Tracheophyta</taxon>
        <taxon>Spermatophyta</taxon>
        <taxon>Magnoliopsida</taxon>
        <taxon>Liliopsida</taxon>
        <taxon>Zingiberales</taxon>
        <taxon>Musaceae</taxon>
        <taxon>Ensete</taxon>
    </lineage>
</organism>
<sequence>MEVEVLMMRGQGHKLREQGGRVRLVAMGQDSSWGTVAVAMVAGQRDAETAAIREEEASVQMVGRWQTRGGHCERTRGRGRVDGGRRGPIPTAASVVVEEAEVRRYVYRMGIFDGVIGSGRRGLSFELKGLTRSSTSLPLLRERSQEEEDPLLGT</sequence>
<reference evidence="2 3" key="1">
    <citation type="journal article" date="2014" name="Agronomy (Basel)">
        <title>A Draft Genome Sequence for Ensete ventricosum, the Drought-Tolerant Tree Against Hunger.</title>
        <authorList>
            <person name="Harrison J."/>
            <person name="Moore K.A."/>
            <person name="Paszkiewicz K."/>
            <person name="Jones T."/>
            <person name="Grant M."/>
            <person name="Ambacheew D."/>
            <person name="Muzemil S."/>
            <person name="Studholme D.J."/>
        </authorList>
    </citation>
    <scope>NUCLEOTIDE SEQUENCE [LARGE SCALE GENOMIC DNA]</scope>
</reference>
<evidence type="ECO:0000313" key="2">
    <source>
        <dbReference type="EMBL" id="RRT73327.1"/>
    </source>
</evidence>
<evidence type="ECO:0000313" key="3">
    <source>
        <dbReference type="Proteomes" id="UP000287651"/>
    </source>
</evidence>